<accession>A0A7J4TH18</accession>
<organism evidence="1 2">
    <name type="scientific">Methanobacterium subterraneum</name>
    <dbReference type="NCBI Taxonomy" id="59277"/>
    <lineage>
        <taxon>Archaea</taxon>
        <taxon>Methanobacteriati</taxon>
        <taxon>Methanobacteriota</taxon>
        <taxon>Methanomada group</taxon>
        <taxon>Methanobacteria</taxon>
        <taxon>Methanobacteriales</taxon>
        <taxon>Methanobacteriaceae</taxon>
        <taxon>Methanobacterium</taxon>
    </lineage>
</organism>
<reference evidence="2" key="1">
    <citation type="journal article" date="2020" name="bioRxiv">
        <title>A rank-normalized archaeal taxonomy based on genome phylogeny resolves widespread incomplete and uneven classifications.</title>
        <authorList>
            <person name="Rinke C."/>
            <person name="Chuvochina M."/>
            <person name="Mussig A.J."/>
            <person name="Chaumeil P.-A."/>
            <person name="Waite D.W."/>
            <person name="Whitman W.B."/>
            <person name="Parks D.H."/>
            <person name="Hugenholtz P."/>
        </authorList>
    </citation>
    <scope>NUCLEOTIDE SEQUENCE [LARGE SCALE GENOMIC DNA]</scope>
</reference>
<evidence type="ECO:0008006" key="3">
    <source>
        <dbReference type="Google" id="ProtNLM"/>
    </source>
</evidence>
<gene>
    <name evidence="1" type="ORF">HA271_00480</name>
</gene>
<protein>
    <recommendedName>
        <fullName evidence="3">Roadblock/LC7 domain-containing protein</fullName>
    </recommendedName>
</protein>
<dbReference type="EMBL" id="DUHE01000016">
    <property type="protein sequence ID" value="HII83327.1"/>
    <property type="molecule type" value="Genomic_DNA"/>
</dbReference>
<evidence type="ECO:0000313" key="2">
    <source>
        <dbReference type="Proteomes" id="UP000586031"/>
    </source>
</evidence>
<sequence>MTETRLKMQLEKATEDLDKTTAVEGILIVASDGQILHHKLRVDVDINLF</sequence>
<dbReference type="Proteomes" id="UP000586031">
    <property type="component" value="Unassembled WGS sequence"/>
</dbReference>
<feature type="non-terminal residue" evidence="1">
    <location>
        <position position="49"/>
    </location>
</feature>
<name>A0A7J4TH18_9EURY</name>
<dbReference type="AlphaFoldDB" id="A0A7J4TH18"/>
<comment type="caution">
    <text evidence="1">The sequence shown here is derived from an EMBL/GenBank/DDBJ whole genome shotgun (WGS) entry which is preliminary data.</text>
</comment>
<proteinExistence type="predicted"/>
<evidence type="ECO:0000313" key="1">
    <source>
        <dbReference type="EMBL" id="HII83327.1"/>
    </source>
</evidence>